<keyword evidence="5" id="KW-0326">Glycosidase</keyword>
<evidence type="ECO:0000256" key="1">
    <source>
        <dbReference type="ARBA" id="ARBA00000448"/>
    </source>
</evidence>
<dbReference type="PANTHER" id="PTHR10353">
    <property type="entry name" value="GLYCOSYL HYDROLASE"/>
    <property type="match status" value="1"/>
</dbReference>
<evidence type="ECO:0000313" key="9">
    <source>
        <dbReference type="Proteomes" id="UP000326268"/>
    </source>
</evidence>
<dbReference type="Pfam" id="PF00232">
    <property type="entry name" value="Glyco_hydro_1"/>
    <property type="match status" value="1"/>
</dbReference>
<dbReference type="RefSeq" id="XP_031920474.1">
    <property type="nucleotide sequence ID" value="XM_032075340.1"/>
</dbReference>
<dbReference type="EMBL" id="ML738030">
    <property type="protein sequence ID" value="KAE8357393.1"/>
    <property type="molecule type" value="Genomic_DNA"/>
</dbReference>
<comment type="catalytic activity">
    <reaction evidence="1">
        <text>Hydrolysis of terminal, non-reducing beta-D-glucosyl residues with release of beta-D-glucose.</text>
        <dbReference type="EC" id="3.2.1.21"/>
    </reaction>
</comment>
<reference evidence="8 9" key="1">
    <citation type="submission" date="2019-04" db="EMBL/GenBank/DDBJ databases">
        <title>Friends and foes A comparative genomics studyof 23 Aspergillus species from section Flavi.</title>
        <authorList>
            <consortium name="DOE Joint Genome Institute"/>
            <person name="Kjaerbolling I."/>
            <person name="Vesth T."/>
            <person name="Frisvad J.C."/>
            <person name="Nybo J.L."/>
            <person name="Theobald S."/>
            <person name="Kildgaard S."/>
            <person name="Isbrandt T."/>
            <person name="Kuo A."/>
            <person name="Sato A."/>
            <person name="Lyhne E.K."/>
            <person name="Kogle M.E."/>
            <person name="Wiebenga A."/>
            <person name="Kun R.S."/>
            <person name="Lubbers R.J."/>
            <person name="Makela M.R."/>
            <person name="Barry K."/>
            <person name="Chovatia M."/>
            <person name="Clum A."/>
            <person name="Daum C."/>
            <person name="Haridas S."/>
            <person name="He G."/>
            <person name="LaButti K."/>
            <person name="Lipzen A."/>
            <person name="Mondo S."/>
            <person name="Riley R."/>
            <person name="Salamov A."/>
            <person name="Simmons B.A."/>
            <person name="Magnuson J.K."/>
            <person name="Henrissat B."/>
            <person name="Mortensen U.H."/>
            <person name="Larsen T.O."/>
            <person name="Devries R.P."/>
            <person name="Grigoriev I.V."/>
            <person name="Machida M."/>
            <person name="Baker S.E."/>
            <person name="Andersen M.R."/>
        </authorList>
    </citation>
    <scope>NUCLEOTIDE SEQUENCE [LARGE SCALE GENOMIC DNA]</scope>
    <source>
        <strain evidence="8 9">CBS 763.97</strain>
    </source>
</reference>
<keyword evidence="4 8" id="KW-0378">Hydrolase</keyword>
<dbReference type="Proteomes" id="UP000326268">
    <property type="component" value="Unassembled WGS sequence"/>
</dbReference>
<evidence type="ECO:0000256" key="6">
    <source>
        <dbReference type="ARBA" id="ARBA00056775"/>
    </source>
</evidence>
<dbReference type="FunFam" id="3.20.20.80:FF:000011">
    <property type="entry name" value="Cytosolic beta-glucosidase"/>
    <property type="match status" value="1"/>
</dbReference>
<evidence type="ECO:0000256" key="2">
    <source>
        <dbReference type="ARBA" id="ARBA00010838"/>
    </source>
</evidence>
<dbReference type="Gene3D" id="3.20.20.80">
    <property type="entry name" value="Glycosidases"/>
    <property type="match status" value="1"/>
</dbReference>
<sequence length="472" mass="53360">MTLPKDFIWGFGTASYQIEGAVSGEGRSPSIWDSFCDIPGKIADGTTGRHACDSYNRTSEDISLLKEYGAKAYRFSVSWSRIIPLGGRNDPINQQGLDHYVHFVDDLLAAGILPLVTLFQWDLPQALHDRYGGPLNKDEFVADFSHYAEVVFKALGSRVSHWTTFTEPHNIAVTGYQTGIYAPGIRCDRSSWIVGHSLLVAHGSAVKIFRELHSSCPGKIGTIANPSAAQWASPWDDSDPRDLDACKTYLDFTVGWFAEPIYRGRYPEKMVQQLGDRLPSWSKHDIALVHGSNDFFALDYYTSSFIKHKESQPHRGDFLGNTESHQYNSQGRCIGPETDSSWLRANPQGLRKVLNWISRTYSNPDIYVLENGTSCKGEDDQSIEEILHDTFRCDFYREHISEAVKARTEDGVNLLGYMAWSLMDNFEWNDGYRVRFGVTYVDYKDGMKRYPKDSAKVISGLFHKYINGEDCV</sequence>
<organism evidence="8 9">
    <name type="scientific">Aspergillus caelatus</name>
    <dbReference type="NCBI Taxonomy" id="61420"/>
    <lineage>
        <taxon>Eukaryota</taxon>
        <taxon>Fungi</taxon>
        <taxon>Dikarya</taxon>
        <taxon>Ascomycota</taxon>
        <taxon>Pezizomycotina</taxon>
        <taxon>Eurotiomycetes</taxon>
        <taxon>Eurotiomycetidae</taxon>
        <taxon>Eurotiales</taxon>
        <taxon>Aspergillaceae</taxon>
        <taxon>Aspergillus</taxon>
        <taxon>Aspergillus subgen. Circumdati</taxon>
    </lineage>
</organism>
<comment type="similarity">
    <text evidence="2 7">Belongs to the glycosyl hydrolase 1 family.</text>
</comment>
<dbReference type="OrthoDB" id="65569at2759"/>
<evidence type="ECO:0000256" key="7">
    <source>
        <dbReference type="RuleBase" id="RU003690"/>
    </source>
</evidence>
<dbReference type="InterPro" id="IPR033132">
    <property type="entry name" value="GH_1_N_CS"/>
</dbReference>
<gene>
    <name evidence="8" type="ORF">BDV27DRAFT_170574</name>
</gene>
<proteinExistence type="inferred from homology"/>
<dbReference type="GeneID" id="43659786"/>
<name>A0A5N6ZJJ3_9EURO</name>
<evidence type="ECO:0000256" key="5">
    <source>
        <dbReference type="ARBA" id="ARBA00023295"/>
    </source>
</evidence>
<accession>A0A5N6ZJJ3</accession>
<evidence type="ECO:0000256" key="4">
    <source>
        <dbReference type="ARBA" id="ARBA00022801"/>
    </source>
</evidence>
<dbReference type="GO" id="GO:0080079">
    <property type="term" value="F:cellobiose glucosidase activity"/>
    <property type="evidence" value="ECO:0007669"/>
    <property type="project" value="UniProtKB-ARBA"/>
</dbReference>
<evidence type="ECO:0000256" key="3">
    <source>
        <dbReference type="ARBA" id="ARBA00012744"/>
    </source>
</evidence>
<dbReference type="AlphaFoldDB" id="A0A5N6ZJJ3"/>
<dbReference type="InterPro" id="IPR001360">
    <property type="entry name" value="Glyco_hydro_1"/>
</dbReference>
<evidence type="ECO:0000313" key="8">
    <source>
        <dbReference type="EMBL" id="KAE8357393.1"/>
    </source>
</evidence>
<dbReference type="PROSITE" id="PS00653">
    <property type="entry name" value="GLYCOSYL_HYDROL_F1_2"/>
    <property type="match status" value="1"/>
</dbReference>
<dbReference type="GO" id="GO:0030245">
    <property type="term" value="P:cellulose catabolic process"/>
    <property type="evidence" value="ECO:0007669"/>
    <property type="project" value="UniProtKB-ARBA"/>
</dbReference>
<dbReference type="EC" id="3.2.1.21" evidence="3"/>
<dbReference type="PANTHER" id="PTHR10353:SF36">
    <property type="entry name" value="LP05116P"/>
    <property type="match status" value="1"/>
</dbReference>
<dbReference type="SUPFAM" id="SSF51445">
    <property type="entry name" value="(Trans)glycosidases"/>
    <property type="match status" value="1"/>
</dbReference>
<dbReference type="PRINTS" id="PR00131">
    <property type="entry name" value="GLHYDRLASE1"/>
</dbReference>
<comment type="function">
    <text evidence="6">Plays an important role in cellulose degradation. Shows hydrolytic activity against several glycosidic compounds.</text>
</comment>
<dbReference type="InterPro" id="IPR017853">
    <property type="entry name" value="GH"/>
</dbReference>
<keyword evidence="9" id="KW-1185">Reference proteome</keyword>
<protein>
    <recommendedName>
        <fullName evidence="3">beta-glucosidase</fullName>
        <ecNumber evidence="3">3.2.1.21</ecNumber>
    </recommendedName>
</protein>